<dbReference type="Proteomes" id="UP000177690">
    <property type="component" value="Unassembled WGS sequence"/>
</dbReference>
<gene>
    <name evidence="1" type="ORF">A3I24_03275</name>
</gene>
<name>A0A1G1ZVX3_9BACT</name>
<comment type="caution">
    <text evidence="1">The sequence shown here is derived from an EMBL/GenBank/DDBJ whole genome shotgun (WGS) entry which is preliminary data.</text>
</comment>
<reference evidence="1 2" key="1">
    <citation type="journal article" date="2016" name="Nat. Commun.">
        <title>Thousands of microbial genomes shed light on interconnected biogeochemical processes in an aquifer system.</title>
        <authorList>
            <person name="Anantharaman K."/>
            <person name="Brown C.T."/>
            <person name="Hug L.A."/>
            <person name="Sharon I."/>
            <person name="Castelle C.J."/>
            <person name="Probst A.J."/>
            <person name="Thomas B.C."/>
            <person name="Singh A."/>
            <person name="Wilkins M.J."/>
            <person name="Karaoz U."/>
            <person name="Brodie E.L."/>
            <person name="Williams K.H."/>
            <person name="Hubbard S.S."/>
            <person name="Banfield J.F."/>
        </authorList>
    </citation>
    <scope>NUCLEOTIDE SEQUENCE [LARGE SCALE GENOMIC DNA]</scope>
</reference>
<protein>
    <submittedName>
        <fullName evidence="1">Uncharacterized protein</fullName>
    </submittedName>
</protein>
<proteinExistence type="predicted"/>
<sequence>MKNIFIIIMVAILLLIGGIWWSNSSQLNDSNIISTQGIHWHPQLAIYIDGKKQDIPANIGVGPQYGSMPTFDAGMRMTAMHTHESDGTIHLEFPGRVTKDDIILGNFFRIWGKDFMEFGPSVHMTVNDEKNTELQNYIMKDGDKIELRYE</sequence>
<dbReference type="EMBL" id="MHJL01000010">
    <property type="protein sequence ID" value="OGY67987.1"/>
    <property type="molecule type" value="Genomic_DNA"/>
</dbReference>
<accession>A0A1G1ZVX3</accession>
<organism evidence="1 2">
    <name type="scientific">Candidatus Harrisonbacteria bacterium RIFCSPLOWO2_02_FULL_41_13b</name>
    <dbReference type="NCBI Taxonomy" id="1798409"/>
    <lineage>
        <taxon>Bacteria</taxon>
        <taxon>Candidatus Harrisoniibacteriota</taxon>
    </lineage>
</organism>
<evidence type="ECO:0000313" key="1">
    <source>
        <dbReference type="EMBL" id="OGY67987.1"/>
    </source>
</evidence>
<dbReference type="AlphaFoldDB" id="A0A1G1ZVX3"/>
<evidence type="ECO:0000313" key="2">
    <source>
        <dbReference type="Proteomes" id="UP000177690"/>
    </source>
</evidence>